<reference evidence="2" key="1">
    <citation type="submission" date="2020-08" db="EMBL/GenBank/DDBJ databases">
        <title>Multicomponent nature underlies the extraordinary mechanical properties of spider dragline silk.</title>
        <authorList>
            <person name="Kono N."/>
            <person name="Nakamura H."/>
            <person name="Mori M."/>
            <person name="Yoshida Y."/>
            <person name="Ohtoshi R."/>
            <person name="Malay A.D."/>
            <person name="Moran D.A.P."/>
            <person name="Tomita M."/>
            <person name="Numata K."/>
            <person name="Arakawa K."/>
        </authorList>
    </citation>
    <scope>NUCLEOTIDE SEQUENCE</scope>
</reference>
<protein>
    <submittedName>
        <fullName evidence="2">Uncharacterized protein</fullName>
    </submittedName>
</protein>
<evidence type="ECO:0000313" key="2">
    <source>
        <dbReference type="EMBL" id="GFT77943.1"/>
    </source>
</evidence>
<evidence type="ECO:0000313" key="3">
    <source>
        <dbReference type="Proteomes" id="UP000887013"/>
    </source>
</evidence>
<dbReference type="Proteomes" id="UP000887013">
    <property type="component" value="Unassembled WGS sequence"/>
</dbReference>
<organism evidence="2 3">
    <name type="scientific">Nephila pilipes</name>
    <name type="common">Giant wood spider</name>
    <name type="synonym">Nephila maculata</name>
    <dbReference type="NCBI Taxonomy" id="299642"/>
    <lineage>
        <taxon>Eukaryota</taxon>
        <taxon>Metazoa</taxon>
        <taxon>Ecdysozoa</taxon>
        <taxon>Arthropoda</taxon>
        <taxon>Chelicerata</taxon>
        <taxon>Arachnida</taxon>
        <taxon>Araneae</taxon>
        <taxon>Araneomorphae</taxon>
        <taxon>Entelegynae</taxon>
        <taxon>Araneoidea</taxon>
        <taxon>Nephilidae</taxon>
        <taxon>Nephila</taxon>
    </lineage>
</organism>
<dbReference type="EMBL" id="BMAW01021072">
    <property type="protein sequence ID" value="GFT71339.1"/>
    <property type="molecule type" value="Genomic_DNA"/>
</dbReference>
<evidence type="ECO:0000313" key="1">
    <source>
        <dbReference type="EMBL" id="GFT71339.1"/>
    </source>
</evidence>
<comment type="caution">
    <text evidence="2">The sequence shown here is derived from an EMBL/GenBank/DDBJ whole genome shotgun (WGS) entry which is preliminary data.</text>
</comment>
<dbReference type="OrthoDB" id="6424769at2759"/>
<dbReference type="EMBL" id="BMAW01118052">
    <property type="protein sequence ID" value="GFT77943.1"/>
    <property type="molecule type" value="Genomic_DNA"/>
</dbReference>
<sequence length="87" mass="9816">MSIDDGEHGYMPVPCPVSKKFASDFSTSSLMKHLRKNVHVYGHESPLDDEDLHVGSKEETDDYSVRTEALLELLSIVFGNENATQRY</sequence>
<gene>
    <name evidence="1" type="ORF">NPIL_299961</name>
    <name evidence="2" type="ORF">NPIL_446531</name>
</gene>
<accession>A0A8X6PNR5</accession>
<proteinExistence type="predicted"/>
<keyword evidence="3" id="KW-1185">Reference proteome</keyword>
<name>A0A8X6PNR5_NEPPI</name>
<dbReference type="AlphaFoldDB" id="A0A8X6PNR5"/>